<dbReference type="GO" id="GO:0003691">
    <property type="term" value="F:double-stranded telomeric DNA binding"/>
    <property type="evidence" value="ECO:0007669"/>
    <property type="project" value="TreeGrafter"/>
</dbReference>
<dbReference type="eggNOG" id="KOG0962">
    <property type="taxonomic scope" value="Eukaryota"/>
</dbReference>
<evidence type="ECO:0000256" key="1">
    <source>
        <dbReference type="ARBA" id="ARBA00001947"/>
    </source>
</evidence>
<dbReference type="OrthoDB" id="18797at2759"/>
<evidence type="ECO:0000256" key="2">
    <source>
        <dbReference type="ARBA" id="ARBA00004123"/>
    </source>
</evidence>
<comment type="catalytic activity">
    <reaction evidence="9">
        <text>ATP + H2O = ADP + phosphate + H(+)</text>
        <dbReference type="Rhea" id="RHEA:13065"/>
        <dbReference type="ChEBI" id="CHEBI:15377"/>
        <dbReference type="ChEBI" id="CHEBI:15378"/>
        <dbReference type="ChEBI" id="CHEBI:30616"/>
        <dbReference type="ChEBI" id="CHEBI:43474"/>
        <dbReference type="ChEBI" id="CHEBI:456216"/>
    </reaction>
</comment>
<evidence type="ECO:0000256" key="3">
    <source>
        <dbReference type="ARBA" id="ARBA00004286"/>
    </source>
</evidence>
<dbReference type="GO" id="GO:0000794">
    <property type="term" value="C:condensed nuclear chromosome"/>
    <property type="evidence" value="ECO:0007669"/>
    <property type="project" value="TreeGrafter"/>
</dbReference>
<keyword evidence="7" id="KW-0862">Zinc</keyword>
<dbReference type="Gene3D" id="3.40.50.300">
    <property type="entry name" value="P-loop containing nucleotide triphosphate hydrolases"/>
    <property type="match status" value="1"/>
</dbReference>
<protein>
    <recommendedName>
        <fullName evidence="12">Rad50/SbcC-type AAA domain-containing protein</fullName>
    </recommendedName>
</protein>
<evidence type="ECO:0000313" key="13">
    <source>
        <dbReference type="EMBL" id="CBJ33353.1"/>
    </source>
</evidence>
<evidence type="ECO:0000256" key="10">
    <source>
        <dbReference type="SAM" id="Coils"/>
    </source>
</evidence>
<reference evidence="13 14" key="1">
    <citation type="journal article" date="2010" name="Nature">
        <title>The Ectocarpus genome and the independent evolution of multicellularity in brown algae.</title>
        <authorList>
            <person name="Cock J.M."/>
            <person name="Sterck L."/>
            <person name="Rouze P."/>
            <person name="Scornet D."/>
            <person name="Allen A.E."/>
            <person name="Amoutzias G."/>
            <person name="Anthouard V."/>
            <person name="Artiguenave F."/>
            <person name="Aury J.M."/>
            <person name="Badger J.H."/>
            <person name="Beszteri B."/>
            <person name="Billiau K."/>
            <person name="Bonnet E."/>
            <person name="Bothwell J.H."/>
            <person name="Bowler C."/>
            <person name="Boyen C."/>
            <person name="Brownlee C."/>
            <person name="Carrano C.J."/>
            <person name="Charrier B."/>
            <person name="Cho G.Y."/>
            <person name="Coelho S.M."/>
            <person name="Collen J."/>
            <person name="Corre E."/>
            <person name="Da Silva C."/>
            <person name="Delage L."/>
            <person name="Delaroque N."/>
            <person name="Dittami S.M."/>
            <person name="Doulbeau S."/>
            <person name="Elias M."/>
            <person name="Farnham G."/>
            <person name="Gachon C.M."/>
            <person name="Gschloessl B."/>
            <person name="Heesch S."/>
            <person name="Jabbari K."/>
            <person name="Jubin C."/>
            <person name="Kawai H."/>
            <person name="Kimura K."/>
            <person name="Kloareg B."/>
            <person name="Kupper F.C."/>
            <person name="Lang D."/>
            <person name="Le Bail A."/>
            <person name="Leblanc C."/>
            <person name="Lerouge P."/>
            <person name="Lohr M."/>
            <person name="Lopez P.J."/>
            <person name="Martens C."/>
            <person name="Maumus F."/>
            <person name="Michel G."/>
            <person name="Miranda-Saavedra D."/>
            <person name="Morales J."/>
            <person name="Moreau H."/>
            <person name="Motomura T."/>
            <person name="Nagasato C."/>
            <person name="Napoli C.A."/>
            <person name="Nelson D.R."/>
            <person name="Nyvall-Collen P."/>
            <person name="Peters A.F."/>
            <person name="Pommier C."/>
            <person name="Potin P."/>
            <person name="Poulain J."/>
            <person name="Quesneville H."/>
            <person name="Read B."/>
            <person name="Rensing S.A."/>
            <person name="Ritter A."/>
            <person name="Rousvoal S."/>
            <person name="Samanta M."/>
            <person name="Samson G."/>
            <person name="Schroeder D.C."/>
            <person name="Segurens B."/>
            <person name="Strittmatter M."/>
            <person name="Tonon T."/>
            <person name="Tregear J.W."/>
            <person name="Valentin K."/>
            <person name="von Dassow P."/>
            <person name="Yamagishi T."/>
            <person name="Van de Peer Y."/>
            <person name="Wincker P."/>
        </authorList>
    </citation>
    <scope>NUCLEOTIDE SEQUENCE [LARGE SCALE GENOMIC DNA]</scope>
    <source>
        <strain evidence="14">Ec32 / CCAP1310/4</strain>
    </source>
</reference>
<keyword evidence="8" id="KW-0539">Nucleus</keyword>
<evidence type="ECO:0000259" key="12">
    <source>
        <dbReference type="Pfam" id="PF13476"/>
    </source>
</evidence>
<dbReference type="InterPro" id="IPR027417">
    <property type="entry name" value="P-loop_NTPase"/>
</dbReference>
<evidence type="ECO:0000256" key="8">
    <source>
        <dbReference type="ARBA" id="ARBA00023242"/>
    </source>
</evidence>
<dbReference type="InterPro" id="IPR038729">
    <property type="entry name" value="Rad50/SbcC_AAA"/>
</dbReference>
<dbReference type="GO" id="GO:0043047">
    <property type="term" value="F:single-stranded telomeric DNA binding"/>
    <property type="evidence" value="ECO:0007669"/>
    <property type="project" value="TreeGrafter"/>
</dbReference>
<gene>
    <name evidence="13" type="ORF">Esi_0465_0002</name>
</gene>
<comment type="subcellular location">
    <subcellularLocation>
        <location evidence="3">Chromosome</location>
    </subcellularLocation>
    <subcellularLocation>
        <location evidence="2">Nucleus</location>
    </subcellularLocation>
</comment>
<keyword evidence="10" id="KW-0175">Coiled coil</keyword>
<evidence type="ECO:0000256" key="11">
    <source>
        <dbReference type="SAM" id="MobiDB-lite"/>
    </source>
</evidence>
<dbReference type="Proteomes" id="UP000002630">
    <property type="component" value="Linkage Group LG02"/>
</dbReference>
<evidence type="ECO:0000256" key="7">
    <source>
        <dbReference type="ARBA" id="ARBA00022833"/>
    </source>
</evidence>
<feature type="domain" description="Rad50/SbcC-type AAA" evidence="12">
    <location>
        <begin position="6"/>
        <end position="226"/>
    </location>
</feature>
<dbReference type="InParanoid" id="D7G250"/>
<evidence type="ECO:0000313" key="14">
    <source>
        <dbReference type="Proteomes" id="UP000002630"/>
    </source>
</evidence>
<feature type="region of interest" description="Disordered" evidence="11">
    <location>
        <begin position="417"/>
        <end position="442"/>
    </location>
</feature>
<comment type="cofactor">
    <cofactor evidence="1">
        <name>Zn(2+)</name>
        <dbReference type="ChEBI" id="CHEBI:29105"/>
    </cofactor>
</comment>
<dbReference type="STRING" id="2880.D7G250"/>
<dbReference type="GO" id="GO:0006302">
    <property type="term" value="P:double-strand break repair"/>
    <property type="evidence" value="ECO:0007669"/>
    <property type="project" value="InterPro"/>
</dbReference>
<feature type="coiled-coil region" evidence="10">
    <location>
        <begin position="324"/>
        <end position="365"/>
    </location>
</feature>
<keyword evidence="14" id="KW-1185">Reference proteome</keyword>
<evidence type="ECO:0000256" key="4">
    <source>
        <dbReference type="ARBA" id="ARBA00009439"/>
    </source>
</evidence>
<keyword evidence="5" id="KW-0158">Chromosome</keyword>
<evidence type="ECO:0000256" key="6">
    <source>
        <dbReference type="ARBA" id="ARBA00022723"/>
    </source>
</evidence>
<organism evidence="13 14">
    <name type="scientific">Ectocarpus siliculosus</name>
    <name type="common">Brown alga</name>
    <name type="synonym">Conferva siliculosa</name>
    <dbReference type="NCBI Taxonomy" id="2880"/>
    <lineage>
        <taxon>Eukaryota</taxon>
        <taxon>Sar</taxon>
        <taxon>Stramenopiles</taxon>
        <taxon>Ochrophyta</taxon>
        <taxon>PX clade</taxon>
        <taxon>Phaeophyceae</taxon>
        <taxon>Ectocarpales</taxon>
        <taxon>Ectocarpaceae</taxon>
        <taxon>Ectocarpus</taxon>
    </lineage>
</organism>
<keyword evidence="6" id="KW-0479">Metal-binding</keyword>
<sequence length="442" mass="49570">MASIHKLSIRGIRSFSHEREQVIEFYTPLTMIVGANGCGKTTIIECLKYACTGALPPGARNGQSFVHDPKVSGTNEVKANIKLRFSARDKTVGVVIRSFQLTQKRKTLQFKALDGVIRTKNESGQSVSINHKCTEMDKHIPLRLGVSKAILENVVFCHQEDASWPLQEGAVVKKKFDDIFESARYTKALDNIKKTKQEYASTVKELKVDLAALQERLRAANDLKEEMDASTETYSTLRQEIEAIDARTAELSESLEKLRAVADEVRMLEGRKQSLLLACRDLDVRMAEKRENIGDGEMSSESDETLSKNLQEFDARLAAVADEIQFYADEADRCRERAEAAKKKKDRLQGEQGSVQAQLTQQEREVAARDGMMKSLCSHYDIFNPGALCLRRRWLGSPSICYALHLVRRGELRGIAAGDSRQGSEGPQRRHSQEPIRGGHDE</sequence>
<name>D7G250_ECTSI</name>
<dbReference type="GO" id="GO:0007004">
    <property type="term" value="P:telomere maintenance via telomerase"/>
    <property type="evidence" value="ECO:0007669"/>
    <property type="project" value="TreeGrafter"/>
</dbReference>
<dbReference type="EMBL" id="FN648669">
    <property type="protein sequence ID" value="CBJ33353.1"/>
    <property type="molecule type" value="Genomic_DNA"/>
</dbReference>
<dbReference type="GO" id="GO:0016887">
    <property type="term" value="F:ATP hydrolysis activity"/>
    <property type="evidence" value="ECO:0007669"/>
    <property type="project" value="InterPro"/>
</dbReference>
<dbReference type="EMBL" id="FN649727">
    <property type="protein sequence ID" value="CBJ33353.1"/>
    <property type="molecule type" value="Genomic_DNA"/>
</dbReference>
<dbReference type="SUPFAM" id="SSF52540">
    <property type="entry name" value="P-loop containing nucleoside triphosphate hydrolases"/>
    <property type="match status" value="1"/>
</dbReference>
<dbReference type="GO" id="GO:0046872">
    <property type="term" value="F:metal ion binding"/>
    <property type="evidence" value="ECO:0007669"/>
    <property type="project" value="UniProtKB-KW"/>
</dbReference>
<accession>D7G250</accession>
<evidence type="ECO:0000256" key="9">
    <source>
        <dbReference type="ARBA" id="ARBA00049360"/>
    </source>
</evidence>
<feature type="compositionally biased region" description="Basic and acidic residues" evidence="11">
    <location>
        <begin position="427"/>
        <end position="442"/>
    </location>
</feature>
<comment type="similarity">
    <text evidence="4">Belongs to the SMC family. RAD50 subfamily.</text>
</comment>
<dbReference type="AlphaFoldDB" id="D7G250"/>
<dbReference type="PANTHER" id="PTHR18867:SF12">
    <property type="entry name" value="DNA REPAIR PROTEIN RAD50"/>
    <property type="match status" value="1"/>
</dbReference>
<proteinExistence type="inferred from homology"/>
<dbReference type="GO" id="GO:0070192">
    <property type="term" value="P:chromosome organization involved in meiotic cell cycle"/>
    <property type="evidence" value="ECO:0007669"/>
    <property type="project" value="TreeGrafter"/>
</dbReference>
<dbReference type="Pfam" id="PF13476">
    <property type="entry name" value="AAA_23"/>
    <property type="match status" value="1"/>
</dbReference>
<dbReference type="GO" id="GO:0000722">
    <property type="term" value="P:telomere maintenance via recombination"/>
    <property type="evidence" value="ECO:0007669"/>
    <property type="project" value="TreeGrafter"/>
</dbReference>
<feature type="coiled-coil region" evidence="10">
    <location>
        <begin position="189"/>
        <end position="240"/>
    </location>
</feature>
<dbReference type="GO" id="GO:0030870">
    <property type="term" value="C:Mre11 complex"/>
    <property type="evidence" value="ECO:0007669"/>
    <property type="project" value="TreeGrafter"/>
</dbReference>
<dbReference type="GO" id="GO:0051880">
    <property type="term" value="F:G-quadruplex DNA binding"/>
    <property type="evidence" value="ECO:0007669"/>
    <property type="project" value="TreeGrafter"/>
</dbReference>
<dbReference type="PANTHER" id="PTHR18867">
    <property type="entry name" value="RAD50"/>
    <property type="match status" value="1"/>
</dbReference>
<evidence type="ECO:0000256" key="5">
    <source>
        <dbReference type="ARBA" id="ARBA00022454"/>
    </source>
</evidence>